<organism evidence="2 3">
    <name type="scientific">Anopheles maculatus</name>
    <dbReference type="NCBI Taxonomy" id="74869"/>
    <lineage>
        <taxon>Eukaryota</taxon>
        <taxon>Metazoa</taxon>
        <taxon>Ecdysozoa</taxon>
        <taxon>Arthropoda</taxon>
        <taxon>Hexapoda</taxon>
        <taxon>Insecta</taxon>
        <taxon>Pterygota</taxon>
        <taxon>Neoptera</taxon>
        <taxon>Endopterygota</taxon>
        <taxon>Diptera</taxon>
        <taxon>Nematocera</taxon>
        <taxon>Culicoidea</taxon>
        <taxon>Culicidae</taxon>
        <taxon>Anophelinae</taxon>
        <taxon>Anopheles</taxon>
        <taxon>Anopheles maculatus group</taxon>
    </lineage>
</organism>
<feature type="compositionally biased region" description="Basic and acidic residues" evidence="1">
    <location>
        <begin position="52"/>
        <end position="68"/>
    </location>
</feature>
<reference evidence="3" key="1">
    <citation type="submission" date="2013-09" db="EMBL/GenBank/DDBJ databases">
        <title>The Genome Sequence of Anopheles maculatus species B.</title>
        <authorList>
            <consortium name="The Broad Institute Genomics Platform"/>
            <person name="Neafsey D.E."/>
            <person name="Besansky N."/>
            <person name="Howell P."/>
            <person name="Walton C."/>
            <person name="Young S.K."/>
            <person name="Zeng Q."/>
            <person name="Gargeya S."/>
            <person name="Fitzgerald M."/>
            <person name="Haas B."/>
            <person name="Abouelleil A."/>
            <person name="Allen A.W."/>
            <person name="Alvarado L."/>
            <person name="Arachchi H.M."/>
            <person name="Berlin A.M."/>
            <person name="Chapman S.B."/>
            <person name="Gainer-Dewar J."/>
            <person name="Goldberg J."/>
            <person name="Griggs A."/>
            <person name="Gujja S."/>
            <person name="Hansen M."/>
            <person name="Howarth C."/>
            <person name="Imamovic A."/>
            <person name="Ireland A."/>
            <person name="Larimer J."/>
            <person name="McCowan C."/>
            <person name="Murphy C."/>
            <person name="Pearson M."/>
            <person name="Poon T.W."/>
            <person name="Priest M."/>
            <person name="Roberts A."/>
            <person name="Saif S."/>
            <person name="Shea T."/>
            <person name="Sisk P."/>
            <person name="Sykes S."/>
            <person name="Wortman J."/>
            <person name="Nusbaum C."/>
            <person name="Birren B."/>
        </authorList>
    </citation>
    <scope>NUCLEOTIDE SEQUENCE [LARGE SCALE GENOMIC DNA]</scope>
    <source>
        <strain evidence="3">maculatus3</strain>
    </source>
</reference>
<proteinExistence type="predicted"/>
<feature type="region of interest" description="Disordered" evidence="1">
    <location>
        <begin position="1"/>
        <end position="68"/>
    </location>
</feature>
<feature type="compositionally biased region" description="Low complexity" evidence="1">
    <location>
        <begin position="98"/>
        <end position="107"/>
    </location>
</feature>
<accession>A0A182SAQ1</accession>
<dbReference type="GO" id="GO:0005829">
    <property type="term" value="C:cytosol"/>
    <property type="evidence" value="ECO:0007669"/>
    <property type="project" value="TreeGrafter"/>
</dbReference>
<evidence type="ECO:0000313" key="2">
    <source>
        <dbReference type="EnsemblMetazoa" id="AMAM003023-PA"/>
    </source>
</evidence>
<dbReference type="PANTHER" id="PTHR14445:SF36">
    <property type="entry name" value="FI03272P-RELATED"/>
    <property type="match status" value="1"/>
</dbReference>
<protein>
    <recommendedName>
        <fullName evidence="4">GYF domain-containing protein</fullName>
    </recommendedName>
</protein>
<dbReference type="PANTHER" id="PTHR14445">
    <property type="entry name" value="GRB10 INTERACTING GYF PROTEIN"/>
    <property type="match status" value="1"/>
</dbReference>
<feature type="region of interest" description="Disordered" evidence="1">
    <location>
        <begin position="365"/>
        <end position="405"/>
    </location>
</feature>
<feature type="region of interest" description="Disordered" evidence="1">
    <location>
        <begin position="93"/>
        <end position="114"/>
    </location>
</feature>
<evidence type="ECO:0008006" key="4">
    <source>
        <dbReference type="Google" id="ProtNLM"/>
    </source>
</evidence>
<dbReference type="Proteomes" id="UP000075901">
    <property type="component" value="Unassembled WGS sequence"/>
</dbReference>
<evidence type="ECO:0000313" key="3">
    <source>
        <dbReference type="Proteomes" id="UP000075901"/>
    </source>
</evidence>
<dbReference type="AlphaFoldDB" id="A0A182SAQ1"/>
<keyword evidence="3" id="KW-1185">Reference proteome</keyword>
<name>A0A182SAQ1_9DIPT</name>
<dbReference type="VEuPathDB" id="VectorBase:AMAM003023"/>
<evidence type="ECO:0000256" key="1">
    <source>
        <dbReference type="SAM" id="MobiDB-lite"/>
    </source>
</evidence>
<reference evidence="2" key="2">
    <citation type="submission" date="2020-05" db="UniProtKB">
        <authorList>
            <consortium name="EnsemblMetazoa"/>
        </authorList>
    </citation>
    <scope>IDENTIFICATION</scope>
    <source>
        <strain evidence="2">maculatus3</strain>
    </source>
</reference>
<dbReference type="EnsemblMetazoa" id="AMAM003023-RA">
    <property type="protein sequence ID" value="AMAM003023-PA"/>
    <property type="gene ID" value="AMAM003023"/>
</dbReference>
<sequence>MPNHQPPSKSAGEMMGGAGGPAGWLQTGQPQPTNAGTAGGGPGLAGLVPRGPMKELKKQQQEEQKRKLAEEKKLLEELEAQKRAKLLESQRREAMKIQEQQQQQQQQRSVPKAVPAPWSGAMAEIANSKLSLTEIQKTERALLARREHSLREQQEQQQLLEMQSQLLDGRLKWNAQNLMPAKVKPLAEIQAEEAAAAERAREKNANASGLTVAAIAAQGSIKGAKKEDSLASLLGGGSGGGAAGSGAAVWQVRGSGGSSSSASSMLYFNSTKAWDGVGDTGSILGGGNSGLSNNVSSGGFWEEPTQPSVVTAASIVAAAVPTFVGFLQDIESPFEVKDYIRLYLGENKECSEFAKQFLERRSKYKNQQRQKNAHIDDMCKPAPAINPSSNDFQETKGKNKKVKKNKMMKLDSRILGFSVTAAPDRLNVGERDYGDNV</sequence>
<dbReference type="InterPro" id="IPR051640">
    <property type="entry name" value="GRB10-interact_GYF"/>
</dbReference>